<evidence type="ECO:0000256" key="2">
    <source>
        <dbReference type="SAM" id="SignalP"/>
    </source>
</evidence>
<feature type="domain" description="MHC class I-like antigen recognition-like" evidence="3">
    <location>
        <begin position="32"/>
        <end position="192"/>
    </location>
</feature>
<name>A0A9Y3S7T5_9CICH</name>
<dbReference type="PANTHER" id="PTHR16675:SF237">
    <property type="entry name" value="MHC CLASS I ANTIGEN TRANSCRIPT VARIANT 1-RELATED"/>
    <property type="match status" value="1"/>
</dbReference>
<accession>A0A9Y3S7T5</accession>
<keyword evidence="4" id="KW-1185">Reference proteome</keyword>
<dbReference type="InterPro" id="IPR011161">
    <property type="entry name" value="MHC_I-like_Ag-recog"/>
</dbReference>
<dbReference type="GO" id="GO:0006955">
    <property type="term" value="P:immune response"/>
    <property type="evidence" value="ECO:0007669"/>
    <property type="project" value="TreeGrafter"/>
</dbReference>
<dbReference type="SUPFAM" id="SSF54452">
    <property type="entry name" value="MHC antigen-recognition domain"/>
    <property type="match status" value="1"/>
</dbReference>
<dbReference type="InterPro" id="IPR050208">
    <property type="entry name" value="MHC_class-I_related"/>
</dbReference>
<feature type="signal peptide" evidence="2">
    <location>
        <begin position="1"/>
        <end position="15"/>
    </location>
</feature>
<keyword evidence="1" id="KW-0325">Glycoprotein</keyword>
<dbReference type="GeneID" id="102206652"/>
<dbReference type="GO" id="GO:0005615">
    <property type="term" value="C:extracellular space"/>
    <property type="evidence" value="ECO:0007669"/>
    <property type="project" value="TreeGrafter"/>
</dbReference>
<dbReference type="InterPro" id="IPR037055">
    <property type="entry name" value="MHC_I-like_Ag-recog_sf"/>
</dbReference>
<dbReference type="GO" id="GO:0009897">
    <property type="term" value="C:external side of plasma membrane"/>
    <property type="evidence" value="ECO:0007669"/>
    <property type="project" value="TreeGrafter"/>
</dbReference>
<proteinExistence type="predicted"/>
<gene>
    <name evidence="5" type="primary">LOC102206652</name>
</gene>
<dbReference type="RefSeq" id="XP_005751463.1">
    <property type="nucleotide sequence ID" value="XM_005751406.1"/>
</dbReference>
<evidence type="ECO:0000313" key="4">
    <source>
        <dbReference type="Proteomes" id="UP000695023"/>
    </source>
</evidence>
<sequence length="207" mass="23932">MELFVLLLFCHGLFAVKHSVIHFLARVPDVSEFFSRSVIDGSEVISCDSSKKIVEIRHDWLKKILDNNPTLSESFTQQCFVIVPNFFRDLAFSLEQQFNQSDGVHILQSISGCEWDENTNEVNSFFKYGYNGEDFLKLDLKTLTWNTLKPEADIIRQRWNADTARMKNNENILTHICPERLKIFVEAGKSSLQRTGRVILSHAFSRL</sequence>
<evidence type="ECO:0000259" key="3">
    <source>
        <dbReference type="Pfam" id="PF00129"/>
    </source>
</evidence>
<dbReference type="Proteomes" id="UP000695023">
    <property type="component" value="Unplaced"/>
</dbReference>
<evidence type="ECO:0000256" key="1">
    <source>
        <dbReference type="ARBA" id="ARBA00023180"/>
    </source>
</evidence>
<dbReference type="AlphaFoldDB" id="A0A9Y3S7T5"/>
<feature type="chain" id="PRO_5041344850" evidence="2">
    <location>
        <begin position="16"/>
        <end position="207"/>
    </location>
</feature>
<dbReference type="InterPro" id="IPR011162">
    <property type="entry name" value="MHC_I/II-like_Ag-recog"/>
</dbReference>
<reference evidence="5" key="1">
    <citation type="submission" date="2025-08" db="UniProtKB">
        <authorList>
            <consortium name="RefSeq"/>
        </authorList>
    </citation>
    <scope>IDENTIFICATION</scope>
</reference>
<organism evidence="4 5">
    <name type="scientific">Pundamilia nyererei</name>
    <dbReference type="NCBI Taxonomy" id="303518"/>
    <lineage>
        <taxon>Eukaryota</taxon>
        <taxon>Metazoa</taxon>
        <taxon>Chordata</taxon>
        <taxon>Craniata</taxon>
        <taxon>Vertebrata</taxon>
        <taxon>Euteleostomi</taxon>
        <taxon>Actinopterygii</taxon>
        <taxon>Neopterygii</taxon>
        <taxon>Teleostei</taxon>
        <taxon>Neoteleostei</taxon>
        <taxon>Acanthomorphata</taxon>
        <taxon>Ovalentaria</taxon>
        <taxon>Cichlomorphae</taxon>
        <taxon>Cichliformes</taxon>
        <taxon>Cichlidae</taxon>
        <taxon>African cichlids</taxon>
        <taxon>Pseudocrenilabrinae</taxon>
        <taxon>Haplochromini</taxon>
        <taxon>Pundamilia</taxon>
    </lineage>
</organism>
<evidence type="ECO:0000313" key="5">
    <source>
        <dbReference type="RefSeq" id="XP_005751463.1"/>
    </source>
</evidence>
<dbReference type="Pfam" id="PF00129">
    <property type="entry name" value="MHC_I"/>
    <property type="match status" value="1"/>
</dbReference>
<protein>
    <submittedName>
        <fullName evidence="5">Major histocompatibility complex class I-related gene protein-like</fullName>
    </submittedName>
</protein>
<dbReference type="PANTHER" id="PTHR16675">
    <property type="entry name" value="MHC CLASS I-RELATED"/>
    <property type="match status" value="1"/>
</dbReference>
<keyword evidence="2" id="KW-0732">Signal</keyword>
<dbReference type="Gene3D" id="3.30.500.10">
    <property type="entry name" value="MHC class I-like antigen recognition-like"/>
    <property type="match status" value="1"/>
</dbReference>